<dbReference type="PRINTS" id="PR00385">
    <property type="entry name" value="P450"/>
</dbReference>
<keyword evidence="12" id="KW-1185">Reference proteome</keyword>
<comment type="caution">
    <text evidence="11">The sequence shown here is derived from an EMBL/GenBank/DDBJ whole genome shotgun (WGS) entry which is preliminary data.</text>
</comment>
<dbReference type="GO" id="GO:0004497">
    <property type="term" value="F:monooxygenase activity"/>
    <property type="evidence" value="ECO:0007669"/>
    <property type="project" value="UniProtKB-KW"/>
</dbReference>
<proteinExistence type="inferred from homology"/>
<evidence type="ECO:0000256" key="6">
    <source>
        <dbReference type="ARBA" id="ARBA00023002"/>
    </source>
</evidence>
<evidence type="ECO:0000256" key="8">
    <source>
        <dbReference type="ARBA" id="ARBA00023033"/>
    </source>
</evidence>
<dbReference type="EMBL" id="JBFOLK010000673">
    <property type="protein sequence ID" value="KAL2453465.1"/>
    <property type="molecule type" value="Genomic_DNA"/>
</dbReference>
<dbReference type="PRINTS" id="PR00463">
    <property type="entry name" value="EP450I"/>
</dbReference>
<evidence type="ECO:0000256" key="9">
    <source>
        <dbReference type="PIRSR" id="PIRSR602401-1"/>
    </source>
</evidence>
<dbReference type="InterPro" id="IPR002401">
    <property type="entry name" value="Cyt_P450_E_grp-I"/>
</dbReference>
<dbReference type="GO" id="GO:0016020">
    <property type="term" value="C:membrane"/>
    <property type="evidence" value="ECO:0007669"/>
    <property type="project" value="UniProtKB-SubCell"/>
</dbReference>
<dbReference type="PANTHER" id="PTHR47955:SF15">
    <property type="entry name" value="CYTOCHROME P450 71A2-LIKE"/>
    <property type="match status" value="1"/>
</dbReference>
<keyword evidence="8 10" id="KW-0503">Monooxygenase</keyword>
<dbReference type="PROSITE" id="PS00086">
    <property type="entry name" value="CYTOCHROME_P450"/>
    <property type="match status" value="1"/>
</dbReference>
<dbReference type="FunFam" id="1.10.630.10:FF:000126">
    <property type="entry name" value="Predicted protein"/>
    <property type="match status" value="1"/>
</dbReference>
<feature type="binding site" description="axial binding residue" evidence="9">
    <location>
        <position position="359"/>
    </location>
    <ligand>
        <name>heme</name>
        <dbReference type="ChEBI" id="CHEBI:30413"/>
    </ligand>
    <ligandPart>
        <name>Fe</name>
        <dbReference type="ChEBI" id="CHEBI:18248"/>
    </ligandPart>
</feature>
<comment type="cofactor">
    <cofactor evidence="1 9">
        <name>heme</name>
        <dbReference type="ChEBI" id="CHEBI:30413"/>
    </cofactor>
</comment>
<accession>A0ABD1NPD4</accession>
<dbReference type="GO" id="GO:0046872">
    <property type="term" value="F:metal ion binding"/>
    <property type="evidence" value="ECO:0007669"/>
    <property type="project" value="UniProtKB-KW"/>
</dbReference>
<comment type="subcellular location">
    <subcellularLocation>
        <location evidence="2">Membrane</location>
        <topology evidence="2">Single-pass membrane protein</topology>
    </subcellularLocation>
</comment>
<dbReference type="InterPro" id="IPR036396">
    <property type="entry name" value="Cyt_P450_sf"/>
</dbReference>
<dbReference type="InterPro" id="IPR017972">
    <property type="entry name" value="Cyt_P450_CS"/>
</dbReference>
<evidence type="ECO:0000256" key="10">
    <source>
        <dbReference type="RuleBase" id="RU000461"/>
    </source>
</evidence>
<protein>
    <submittedName>
        <fullName evidence="11">Cytochrome</fullName>
    </submittedName>
</protein>
<keyword evidence="7 9" id="KW-0408">Iron</keyword>
<dbReference type="GO" id="GO:0016705">
    <property type="term" value="F:oxidoreductase activity, acting on paired donors, with incorporation or reduction of molecular oxygen"/>
    <property type="evidence" value="ECO:0007669"/>
    <property type="project" value="UniProtKB-ARBA"/>
</dbReference>
<organism evidence="11 12">
    <name type="scientific">Abeliophyllum distichum</name>
    <dbReference type="NCBI Taxonomy" id="126358"/>
    <lineage>
        <taxon>Eukaryota</taxon>
        <taxon>Viridiplantae</taxon>
        <taxon>Streptophyta</taxon>
        <taxon>Embryophyta</taxon>
        <taxon>Tracheophyta</taxon>
        <taxon>Spermatophyta</taxon>
        <taxon>Magnoliopsida</taxon>
        <taxon>eudicotyledons</taxon>
        <taxon>Gunneridae</taxon>
        <taxon>Pentapetalae</taxon>
        <taxon>asterids</taxon>
        <taxon>lamiids</taxon>
        <taxon>Lamiales</taxon>
        <taxon>Oleaceae</taxon>
        <taxon>Forsythieae</taxon>
        <taxon>Abeliophyllum</taxon>
    </lineage>
</organism>
<reference evidence="12" key="1">
    <citation type="submission" date="2024-07" db="EMBL/GenBank/DDBJ databases">
        <title>Two chromosome-level genome assemblies of Korean endemic species Abeliophyllum distichum and Forsythia ovata (Oleaceae).</title>
        <authorList>
            <person name="Jang H."/>
        </authorList>
    </citation>
    <scope>NUCLEOTIDE SEQUENCE [LARGE SCALE GENOMIC DNA]</scope>
</reference>
<dbReference type="PANTHER" id="PTHR47955">
    <property type="entry name" value="CYTOCHROME P450 FAMILY 71 PROTEIN"/>
    <property type="match status" value="1"/>
</dbReference>
<keyword evidence="6 10" id="KW-0560">Oxidoreductase</keyword>
<name>A0ABD1NPD4_9LAMI</name>
<gene>
    <name evidence="11" type="ORF">Adt_49032</name>
</gene>
<keyword evidence="5 9" id="KW-0479">Metal-binding</keyword>
<comment type="similarity">
    <text evidence="3 10">Belongs to the cytochrome P450 family.</text>
</comment>
<evidence type="ECO:0000256" key="5">
    <source>
        <dbReference type="ARBA" id="ARBA00022723"/>
    </source>
</evidence>
<evidence type="ECO:0000256" key="2">
    <source>
        <dbReference type="ARBA" id="ARBA00004167"/>
    </source>
</evidence>
<dbReference type="Proteomes" id="UP001604336">
    <property type="component" value="Unassembled WGS sequence"/>
</dbReference>
<dbReference type="AlphaFoldDB" id="A0ABD1NPD4"/>
<evidence type="ECO:0000313" key="12">
    <source>
        <dbReference type="Proteomes" id="UP001604336"/>
    </source>
</evidence>
<dbReference type="Pfam" id="PF00067">
    <property type="entry name" value="p450"/>
    <property type="match status" value="1"/>
</dbReference>
<keyword evidence="4 9" id="KW-0349">Heme</keyword>
<sequence length="416" mass="47245">MFMFWIINKQVQPRMLADVVPLFILWFLWNNGNNYKHNGMRTNATRIIKRTHYLAESLLKTGILLHDGRKRVTYHVSITWMKPNDELSKLNTDGALKDCGLTAGGSDGNGPGRPLPRWAQLSPATAQPRLGDFIPWLKWMNKVNGLDARVDKVARLFDEFLSGVVEDHRNRMQGRTDRDDSSNDADLVDLLLEIQRENKSSFTLDDEAIKGVIFDMFGAGTDTTYTSLEWTMAEILKHPKIMNRLQNEVRQVVGSKIEVAEEDLEKMPYLKAVIKESLRLHPPIPMLVPRESTQDTKVMGYHIAAGTQVIINAWAIARDPMQWENPEEFNPERFFKNSTNDFRGFNFEYIPFGAGRRGCPGITFAMVVNEFALAKLMLNFDFALPIGVNEWDMSEAVGSTVHKKDPLLVVATSPSC</sequence>
<dbReference type="Gene3D" id="1.10.630.10">
    <property type="entry name" value="Cytochrome P450"/>
    <property type="match status" value="1"/>
</dbReference>
<evidence type="ECO:0000256" key="1">
    <source>
        <dbReference type="ARBA" id="ARBA00001971"/>
    </source>
</evidence>
<evidence type="ECO:0000256" key="4">
    <source>
        <dbReference type="ARBA" id="ARBA00022617"/>
    </source>
</evidence>
<dbReference type="SUPFAM" id="SSF48264">
    <property type="entry name" value="Cytochrome P450"/>
    <property type="match status" value="1"/>
</dbReference>
<evidence type="ECO:0000313" key="11">
    <source>
        <dbReference type="EMBL" id="KAL2453465.1"/>
    </source>
</evidence>
<evidence type="ECO:0000256" key="3">
    <source>
        <dbReference type="ARBA" id="ARBA00010617"/>
    </source>
</evidence>
<dbReference type="InterPro" id="IPR001128">
    <property type="entry name" value="Cyt_P450"/>
</dbReference>
<evidence type="ECO:0000256" key="7">
    <source>
        <dbReference type="ARBA" id="ARBA00023004"/>
    </source>
</evidence>